<keyword evidence="2" id="KW-1185">Reference proteome</keyword>
<dbReference type="EMBL" id="CP000155">
    <property type="protein sequence ID" value="ABC29079.1"/>
    <property type="molecule type" value="Genomic_DNA"/>
</dbReference>
<dbReference type="AlphaFoldDB" id="Q2SJU5"/>
<proteinExistence type="predicted"/>
<protein>
    <submittedName>
        <fullName evidence="1">Uncharacterized protein</fullName>
    </submittedName>
</protein>
<sequence length="33" mass="3595">MPDLANGGKLLNEINIQGNFETGGQVFVWGYDP</sequence>
<name>Q2SJU5_HAHCH</name>
<accession>Q2SJU5</accession>
<dbReference type="HOGENOM" id="CLU_3382131_0_0_6"/>
<reference evidence="1 2" key="1">
    <citation type="journal article" date="2005" name="Nucleic Acids Res.">
        <title>Genomic blueprint of Hahella chejuensis, a marine microbe producing an algicidal agent.</title>
        <authorList>
            <person name="Jeong H."/>
            <person name="Yim J.H."/>
            <person name="Lee C."/>
            <person name="Choi S.-H."/>
            <person name="Park Y.K."/>
            <person name="Yoon S.H."/>
            <person name="Hur C.-G."/>
            <person name="Kang H.-Y."/>
            <person name="Kim D."/>
            <person name="Lee H.H."/>
            <person name="Park K.H."/>
            <person name="Park S.-H."/>
            <person name="Park H.-S."/>
            <person name="Lee H.K."/>
            <person name="Oh T.K."/>
            <person name="Kim J.F."/>
        </authorList>
    </citation>
    <scope>NUCLEOTIDE SEQUENCE [LARGE SCALE GENOMIC DNA]</scope>
    <source>
        <strain evidence="1 2">KCTC 2396</strain>
    </source>
</reference>
<evidence type="ECO:0000313" key="1">
    <source>
        <dbReference type="EMBL" id="ABC29079.1"/>
    </source>
</evidence>
<evidence type="ECO:0000313" key="2">
    <source>
        <dbReference type="Proteomes" id="UP000000238"/>
    </source>
</evidence>
<dbReference type="Proteomes" id="UP000000238">
    <property type="component" value="Chromosome"/>
</dbReference>
<dbReference type="KEGG" id="hch:HCH_02253"/>
<organism evidence="1 2">
    <name type="scientific">Hahella chejuensis (strain KCTC 2396)</name>
    <dbReference type="NCBI Taxonomy" id="349521"/>
    <lineage>
        <taxon>Bacteria</taxon>
        <taxon>Pseudomonadati</taxon>
        <taxon>Pseudomonadota</taxon>
        <taxon>Gammaproteobacteria</taxon>
        <taxon>Oceanospirillales</taxon>
        <taxon>Hahellaceae</taxon>
        <taxon>Hahella</taxon>
    </lineage>
</organism>
<gene>
    <name evidence="1" type="ordered locus">HCH_02253</name>
</gene>